<dbReference type="EMBL" id="VSED01000012">
    <property type="protein sequence ID" value="TYA39024.1"/>
    <property type="molecule type" value="Genomic_DNA"/>
</dbReference>
<evidence type="ECO:0000313" key="11">
    <source>
        <dbReference type="Proteomes" id="UP000226080"/>
    </source>
</evidence>
<dbReference type="SUPFAM" id="SSF53850">
    <property type="entry name" value="Periplasmic binding protein-like II"/>
    <property type="match status" value="1"/>
</dbReference>
<organism evidence="9 12">
    <name type="scientific">Aggregatibacter actinomycetemcomitans</name>
    <name type="common">Actinobacillus actinomycetemcomitans</name>
    <name type="synonym">Haemophilus actinomycetemcomitans</name>
    <dbReference type="NCBI Taxonomy" id="714"/>
    <lineage>
        <taxon>Bacteria</taxon>
        <taxon>Pseudomonadati</taxon>
        <taxon>Pseudomonadota</taxon>
        <taxon>Gammaproteobacteria</taxon>
        <taxon>Pasteurellales</taxon>
        <taxon>Pasteurellaceae</taxon>
        <taxon>Aggregatibacter</taxon>
    </lineage>
</organism>
<dbReference type="PANTHER" id="PTHR35936">
    <property type="entry name" value="MEMBRANE-BOUND LYTIC MUREIN TRANSGLYCOSYLASE F"/>
    <property type="match status" value="1"/>
</dbReference>
<dbReference type="AlphaFoldDB" id="A0A142G0C3"/>
<dbReference type="RefSeq" id="WP_005539611.1">
    <property type="nucleotide sequence ID" value="NZ_CP012959.1"/>
</dbReference>
<proteinExistence type="inferred from homology"/>
<evidence type="ECO:0000259" key="6">
    <source>
        <dbReference type="SMART" id="SM00062"/>
    </source>
</evidence>
<evidence type="ECO:0000313" key="12">
    <source>
        <dbReference type="Proteomes" id="UP000323012"/>
    </source>
</evidence>
<keyword evidence="3 5" id="KW-0732">Signal</keyword>
<dbReference type="SMART" id="SM00062">
    <property type="entry name" value="PBPb"/>
    <property type="match status" value="1"/>
</dbReference>
<evidence type="ECO:0000256" key="3">
    <source>
        <dbReference type="ARBA" id="ARBA00022729"/>
    </source>
</evidence>
<evidence type="ECO:0000313" key="10">
    <source>
        <dbReference type="Proteomes" id="UP000072236"/>
    </source>
</evidence>
<dbReference type="InterPro" id="IPR018313">
    <property type="entry name" value="SBP_3_CS"/>
</dbReference>
<dbReference type="OrthoDB" id="368476at2"/>
<reference evidence="7 10" key="1">
    <citation type="submission" date="2015-10" db="EMBL/GenBank/DDBJ databases">
        <title>Tn-seq of a polymicrobial infection.</title>
        <authorList>
            <person name="Stacy A."/>
            <person name="Rumbaugh K.P."/>
            <person name="Whiteley M."/>
        </authorList>
    </citation>
    <scope>NUCLEOTIDE SEQUENCE [LARGE SCALE GENOMIC DNA]</scope>
    <source>
        <strain evidence="7 10">624</strain>
    </source>
</reference>
<reference evidence="8 11" key="2">
    <citation type="submission" date="2017-10" db="EMBL/GenBank/DDBJ databases">
        <title>Draft genome sequences of Aggregatibacter actinomycetemcomitans strains 310a and 310b.</title>
        <authorList>
            <person name="May A.C."/>
            <person name="Ohta H."/>
            <person name="Maeda H."/>
            <person name="Kokeguchi S."/>
            <person name="Cugini C."/>
        </authorList>
    </citation>
    <scope>NUCLEOTIDE SEQUENCE [LARGE SCALE GENOMIC DNA]</scope>
    <source>
        <strain evidence="8 11">310b</strain>
    </source>
</reference>
<evidence type="ECO:0000256" key="1">
    <source>
        <dbReference type="ARBA" id="ARBA00004196"/>
    </source>
</evidence>
<dbReference type="SMR" id="A0A142G0C3"/>
<dbReference type="GO" id="GO:0030313">
    <property type="term" value="C:cell envelope"/>
    <property type="evidence" value="ECO:0007669"/>
    <property type="project" value="UniProtKB-SubCell"/>
</dbReference>
<keyword evidence="11" id="KW-1185">Reference proteome</keyword>
<feature type="chain" id="PRO_5014247130" evidence="5">
    <location>
        <begin position="26"/>
        <end position="259"/>
    </location>
</feature>
<dbReference type="EMBL" id="CP012959">
    <property type="protein sequence ID" value="AMQ94103.1"/>
    <property type="molecule type" value="Genomic_DNA"/>
</dbReference>
<evidence type="ECO:0000313" key="8">
    <source>
        <dbReference type="EMBL" id="PHO20386.1"/>
    </source>
</evidence>
<evidence type="ECO:0000256" key="4">
    <source>
        <dbReference type="RuleBase" id="RU003744"/>
    </source>
</evidence>
<dbReference type="InterPro" id="IPR001638">
    <property type="entry name" value="Solute-binding_3/MltF_N"/>
</dbReference>
<dbReference type="PROSITE" id="PS01039">
    <property type="entry name" value="SBP_BACTERIAL_3"/>
    <property type="match status" value="1"/>
</dbReference>
<dbReference type="KEGG" id="aact:ACT75_05940"/>
<comment type="subcellular location">
    <subcellularLocation>
        <location evidence="1">Cell envelope</location>
    </subcellularLocation>
</comment>
<evidence type="ECO:0000256" key="5">
    <source>
        <dbReference type="SAM" id="SignalP"/>
    </source>
</evidence>
<sequence>MKKSILAKTLLLTGLALGIATQAAAGEISDRVEKTKTLLVGTEGTYAPFTFHDDSGKLTGFDVEVIESVAQRLGLKIQFNETQWDSMYAGLNAKRFDLIANQTSPSPERLKKYLYTTPYNYSTAVIVTKEGDDSIKAFEDLKGKKAAQSLTSNYGKIAKANGAELIVVDGLAQALKLITQDRAQTVVNDQLAVLDYFKKQPNAGLKIAVKHDEKVPSGFAVLKGEEPLAEKINQALEELRKDGTLKQISIKWFGDDITQ</sequence>
<name>A0A142G0C3_AGGAC</name>
<dbReference type="eggNOG" id="COG0834">
    <property type="taxonomic scope" value="Bacteria"/>
</dbReference>
<feature type="signal peptide" evidence="5">
    <location>
        <begin position="1"/>
        <end position="25"/>
    </location>
</feature>
<dbReference type="CDD" id="cd13711">
    <property type="entry name" value="PBP2_Ngo0372_TcyA"/>
    <property type="match status" value="1"/>
</dbReference>
<dbReference type="Gene3D" id="3.40.190.10">
    <property type="entry name" value="Periplasmic binding protein-like II"/>
    <property type="match status" value="2"/>
</dbReference>
<evidence type="ECO:0000256" key="2">
    <source>
        <dbReference type="ARBA" id="ARBA00010333"/>
    </source>
</evidence>
<dbReference type="EMBL" id="PCGW01000012">
    <property type="protein sequence ID" value="PHO20386.1"/>
    <property type="molecule type" value="Genomic_DNA"/>
</dbReference>
<evidence type="ECO:0000313" key="9">
    <source>
        <dbReference type="EMBL" id="TYA39024.1"/>
    </source>
</evidence>
<comment type="similarity">
    <text evidence="2 4">Belongs to the bacterial solute-binding protein 3 family.</text>
</comment>
<feature type="domain" description="Solute-binding protein family 3/N-terminal" evidence="6">
    <location>
        <begin position="37"/>
        <end position="256"/>
    </location>
</feature>
<evidence type="ECO:0000313" key="7">
    <source>
        <dbReference type="EMBL" id="AMQ94103.1"/>
    </source>
</evidence>
<dbReference type="Proteomes" id="UP000226080">
    <property type="component" value="Unassembled WGS sequence"/>
</dbReference>
<dbReference type="Proteomes" id="UP000323012">
    <property type="component" value="Unassembled WGS sequence"/>
</dbReference>
<accession>A0A142G0C3</accession>
<protein>
    <submittedName>
        <fullName evidence="9">Amino acid ABC transporter substrate-binding protein</fullName>
    </submittedName>
</protein>
<gene>
    <name evidence="7" type="ORF">ACT75_05940</name>
    <name evidence="8" type="ORF">CQR80_07195</name>
    <name evidence="9" type="ORF">FXB79_05640</name>
</gene>
<reference evidence="9 12" key="3">
    <citation type="submission" date="2019-08" db="EMBL/GenBank/DDBJ databases">
        <title>Whole genome sequencing of Aggregatibacter actinomycetemcomitans cultured from blood stream infections in Denmark reveals a novel phylogenetic lineage expressing serotype a membrane O polysaccharide.</title>
        <authorList>
            <person name="Nedergaard S."/>
            <person name="Kobel C.M."/>
            <person name="Nielsen M.B."/>
            <person name="Moeller R.T."/>
            <person name="Jensen A.B."/>
            <person name="Noerskov-Lauritsen N."/>
        </authorList>
    </citation>
    <scope>NUCLEOTIDE SEQUENCE [LARGE SCALE GENOMIC DNA]</scope>
    <source>
        <strain evidence="9 12">PN_563</strain>
    </source>
</reference>
<dbReference type="PANTHER" id="PTHR35936:SF35">
    <property type="entry name" value="L-CYSTINE-BINDING PROTEIN TCYJ"/>
    <property type="match status" value="1"/>
</dbReference>
<dbReference type="Pfam" id="PF00497">
    <property type="entry name" value="SBP_bac_3"/>
    <property type="match status" value="1"/>
</dbReference>
<dbReference type="Proteomes" id="UP000072236">
    <property type="component" value="Chromosome"/>
</dbReference>